<dbReference type="RefSeq" id="WP_304986992.1">
    <property type="nucleotide sequence ID" value="NZ_BAAACR010000008.1"/>
</dbReference>
<dbReference type="InterPro" id="IPR020483">
    <property type="entry name" value="Uncharacterised_YgbA"/>
</dbReference>
<dbReference type="EMBL" id="BAAACR010000008">
    <property type="protein sequence ID" value="GAA0211154.1"/>
    <property type="molecule type" value="Genomic_DNA"/>
</dbReference>
<dbReference type="Pfam" id="PF11756">
    <property type="entry name" value="YgbA_NO"/>
    <property type="match status" value="1"/>
</dbReference>
<protein>
    <submittedName>
        <fullName evidence="1">Nitrous oxide-stimulated promoter family protein</fullName>
    </submittedName>
</protein>
<organism evidence="1 2">
    <name type="scientific">Selenomonas dianae</name>
    <dbReference type="NCBI Taxonomy" id="135079"/>
    <lineage>
        <taxon>Bacteria</taxon>
        <taxon>Bacillati</taxon>
        <taxon>Bacillota</taxon>
        <taxon>Negativicutes</taxon>
        <taxon>Selenomonadales</taxon>
        <taxon>Selenomonadaceae</taxon>
        <taxon>Selenomonas</taxon>
    </lineage>
</organism>
<evidence type="ECO:0000313" key="1">
    <source>
        <dbReference type="EMBL" id="GAA0211154.1"/>
    </source>
</evidence>
<keyword evidence="2" id="KW-1185">Reference proteome</keyword>
<proteinExistence type="predicted"/>
<name>A0ABN0T3N0_9FIRM</name>
<comment type="caution">
    <text evidence="1">The sequence shown here is derived from an EMBL/GenBank/DDBJ whole genome shotgun (WGS) entry which is preliminary data.</text>
</comment>
<reference evidence="1 2" key="1">
    <citation type="journal article" date="2019" name="Int. J. Syst. Evol. Microbiol.">
        <title>The Global Catalogue of Microorganisms (GCM) 10K type strain sequencing project: providing services to taxonomists for standard genome sequencing and annotation.</title>
        <authorList>
            <consortium name="The Broad Institute Genomics Platform"/>
            <consortium name="The Broad Institute Genome Sequencing Center for Infectious Disease"/>
            <person name="Wu L."/>
            <person name="Ma J."/>
        </authorList>
    </citation>
    <scope>NUCLEOTIDE SEQUENCE [LARGE SCALE GENOMIC DNA]</scope>
    <source>
        <strain evidence="1 2">JCM 8542</strain>
    </source>
</reference>
<dbReference type="NCBIfam" id="NF007714">
    <property type="entry name" value="PRK10410.1-2"/>
    <property type="match status" value="1"/>
</dbReference>
<dbReference type="Proteomes" id="UP001500399">
    <property type="component" value="Unassembled WGS sequence"/>
</dbReference>
<evidence type="ECO:0000313" key="2">
    <source>
        <dbReference type="Proteomes" id="UP001500399"/>
    </source>
</evidence>
<sequence>MNTEKKRTLEADVMAEMIALYCRGHGHAHRTAEADGAPTLCPDCRRLLDYARERIIRCPRMDVKSFCSACPVHCYSRAMRERVRAVMRWSGPRMLLHRPIMTLRHMWIDLRSREKKGQHT</sequence>
<accession>A0ABN0T3N0</accession>
<gene>
    <name evidence="1" type="ORF">GCM10008919_13120</name>
</gene>